<dbReference type="PROSITE" id="PS51257">
    <property type="entry name" value="PROKAR_LIPOPROTEIN"/>
    <property type="match status" value="1"/>
</dbReference>
<evidence type="ECO:0000256" key="1">
    <source>
        <dbReference type="SAM" id="SignalP"/>
    </source>
</evidence>
<accession>D6GQJ7</accession>
<dbReference type="RefSeq" id="WP_014262962.1">
    <property type="nucleotide sequence ID" value="NC_016630.1"/>
</dbReference>
<reference evidence="3" key="1">
    <citation type="submission" date="2010-12" db="EMBL/GenBank/DDBJ databases">
        <title>The genome sequence of Filifactor alocis strain ATCC 35896.</title>
        <authorList>
            <consortium name="The Broad Institute Genome Sequencing Platform"/>
            <person name="Ward D."/>
            <person name="Earl A."/>
            <person name="Feldgarden M."/>
            <person name="Young S.K."/>
            <person name="Gargeya S."/>
            <person name="Zeng Q."/>
            <person name="Alvarado L."/>
            <person name="Berlin A."/>
            <person name="Bochicchio J."/>
            <person name="Chapman S.B."/>
            <person name="Chen Z."/>
            <person name="Freedman E."/>
            <person name="Gellesch M."/>
            <person name="Goldberg J."/>
            <person name="Griggs A."/>
            <person name="Gujja S."/>
            <person name="Heilman E."/>
            <person name="Heiman D."/>
            <person name="Howarth C."/>
            <person name="Mehta T."/>
            <person name="Neiman D."/>
            <person name="Pearson M."/>
            <person name="Roberts A."/>
            <person name="Saif S."/>
            <person name="Shea T."/>
            <person name="Shenoy N."/>
            <person name="Sisk P."/>
            <person name="Stolte C."/>
            <person name="Sykes S."/>
            <person name="White J."/>
            <person name="Yandava C."/>
            <person name="Izard J."/>
            <person name="Blanton J.M."/>
            <person name="Baranova O.V."/>
            <person name="Tanner A.C."/>
            <person name="Dewhirst F.E."/>
            <person name="Haas B."/>
            <person name="Nusbaum C."/>
            <person name="Birren B."/>
        </authorList>
    </citation>
    <scope>NUCLEOTIDE SEQUENCE [LARGE SCALE GENOMIC DNA]</scope>
    <source>
        <strain evidence="3">ATCC 35896 / CCUG 47790 / D40 B5</strain>
    </source>
</reference>
<gene>
    <name evidence="2" type="ordered locus">HMPREF0389_00972</name>
</gene>
<dbReference type="KEGG" id="faa:HMPREF0389_00972"/>
<dbReference type="HOGENOM" id="CLU_1452432_0_0_9"/>
<keyword evidence="1" id="KW-0732">Signal</keyword>
<organism evidence="2 3">
    <name type="scientific">Filifactor alocis (strain ATCC 35896 / CCUG 47790 / D40 B5)</name>
    <name type="common">Fusobacterium alocis</name>
    <dbReference type="NCBI Taxonomy" id="546269"/>
    <lineage>
        <taxon>Bacteria</taxon>
        <taxon>Bacillati</taxon>
        <taxon>Bacillota</taxon>
        <taxon>Clostridia</taxon>
        <taxon>Peptostreptococcales</taxon>
        <taxon>Filifactoraceae</taxon>
        <taxon>Filifactor</taxon>
    </lineage>
</organism>
<dbReference type="EMBL" id="CP002390">
    <property type="protein sequence ID" value="EFE29050.2"/>
    <property type="molecule type" value="Genomic_DNA"/>
</dbReference>
<sequence>MRKSVLLCACLLLITLLVGCETYSKKVQHETIRPLVLTEETERLVNSFDSKSNYYEFSTDLKHCTIRIWTIENGEWRSSDVLTSELKLEDQYHVAGVRIGEKMSEFVLMTEGESLTTLGDGFDFEHDSGMTLYMEHEQPIEESKEVPLLGMFAIKEGDNSFPADTLRRFRNVQCDRAFVITATFEK</sequence>
<keyword evidence="3" id="KW-1185">Reference proteome</keyword>
<protein>
    <recommendedName>
        <fullName evidence="4">Lipoprotein</fullName>
    </recommendedName>
</protein>
<evidence type="ECO:0008006" key="4">
    <source>
        <dbReference type="Google" id="ProtNLM"/>
    </source>
</evidence>
<dbReference type="STRING" id="546269.HMPREF0389_00972"/>
<name>D6GQJ7_FILAD</name>
<evidence type="ECO:0000313" key="3">
    <source>
        <dbReference type="Proteomes" id="UP000007468"/>
    </source>
</evidence>
<evidence type="ECO:0000313" key="2">
    <source>
        <dbReference type="EMBL" id="EFE29050.2"/>
    </source>
</evidence>
<feature type="chain" id="PRO_5038725458" description="Lipoprotein" evidence="1">
    <location>
        <begin position="21"/>
        <end position="186"/>
    </location>
</feature>
<dbReference type="AlphaFoldDB" id="D6GQJ7"/>
<feature type="signal peptide" evidence="1">
    <location>
        <begin position="1"/>
        <end position="20"/>
    </location>
</feature>
<proteinExistence type="predicted"/>
<dbReference type="Proteomes" id="UP000007468">
    <property type="component" value="Chromosome"/>
</dbReference>